<evidence type="ECO:0000256" key="1">
    <source>
        <dbReference type="ARBA" id="ARBA00023125"/>
    </source>
</evidence>
<dbReference type="SMART" id="SM00028">
    <property type="entry name" value="TPR"/>
    <property type="match status" value="2"/>
</dbReference>
<dbReference type="PANTHER" id="PTHR12558">
    <property type="entry name" value="CELL DIVISION CYCLE 16,23,27"/>
    <property type="match status" value="1"/>
</dbReference>
<dbReference type="SUPFAM" id="SSF48452">
    <property type="entry name" value="TPR-like"/>
    <property type="match status" value="1"/>
</dbReference>
<keyword evidence="6" id="KW-1185">Reference proteome</keyword>
<name>A0ABQ5VC38_9PROT</name>
<keyword evidence="2" id="KW-0802">TPR repeat</keyword>
<dbReference type="Pfam" id="PF00486">
    <property type="entry name" value="Trans_reg_C"/>
    <property type="match status" value="1"/>
</dbReference>
<sequence>MMTEIPQSLGKHAACLTLGGLTVDMITGDVTGPEHNHRLEPKVIELLALLSRNSDVVLSRDEIETHIWDGNVVAEDSVARLVSKLRKGLGDQTTAPTFIETLPKRGYRLIADVNFPVERDIPSERTFSMRYLAVFIGLAAAIATLVWYGSSDDPEPSVQTIDLANFYYDRLTPDDIQQSVALFRRAVDESPQSAEAHTGLANALAQSVLRIKGRESSGMLASVAETRQEEPQNISLLNEAIYHADEALRIAPDKAEAWKAKGLVLSTKGQLDEAANAYVTALELDPDYWAVMLNLAEIRIAQERYGEWENLFERAYATIQRTSGEDLETLTRYAVPIANSLGYHNVKRNELHSARLWFRSALKYSPLDSAAREGMKLAGG</sequence>
<feature type="DNA-binding region" description="OmpR/PhoB-type" evidence="3">
    <location>
        <begin position="13"/>
        <end position="111"/>
    </location>
</feature>
<dbReference type="InterPro" id="IPR016032">
    <property type="entry name" value="Sig_transdc_resp-reg_C-effctor"/>
</dbReference>
<dbReference type="InterPro" id="IPR001867">
    <property type="entry name" value="OmpR/PhoB-type_DNA-bd"/>
</dbReference>
<dbReference type="RefSeq" id="WP_284390505.1">
    <property type="nucleotide sequence ID" value="NZ_BSNK01000002.1"/>
</dbReference>
<dbReference type="SUPFAM" id="SSF46894">
    <property type="entry name" value="C-terminal effector domain of the bipartite response regulators"/>
    <property type="match status" value="1"/>
</dbReference>
<dbReference type="PANTHER" id="PTHR12558:SF13">
    <property type="entry name" value="CELL DIVISION CYCLE PROTEIN 27 HOMOLOG"/>
    <property type="match status" value="1"/>
</dbReference>
<evidence type="ECO:0000259" key="4">
    <source>
        <dbReference type="PROSITE" id="PS51755"/>
    </source>
</evidence>
<dbReference type="CDD" id="cd00383">
    <property type="entry name" value="trans_reg_C"/>
    <property type="match status" value="1"/>
</dbReference>
<evidence type="ECO:0000256" key="3">
    <source>
        <dbReference type="PROSITE-ProRule" id="PRU01091"/>
    </source>
</evidence>
<dbReference type="PROSITE" id="PS50293">
    <property type="entry name" value="TPR_REGION"/>
    <property type="match status" value="1"/>
</dbReference>
<comment type="caution">
    <text evidence="5">The sequence shown here is derived from an EMBL/GenBank/DDBJ whole genome shotgun (WGS) entry which is preliminary data.</text>
</comment>
<dbReference type="Gene3D" id="1.25.40.10">
    <property type="entry name" value="Tetratricopeptide repeat domain"/>
    <property type="match status" value="1"/>
</dbReference>
<dbReference type="InterPro" id="IPR019734">
    <property type="entry name" value="TPR_rpt"/>
</dbReference>
<feature type="domain" description="OmpR/PhoB-type" evidence="4">
    <location>
        <begin position="13"/>
        <end position="111"/>
    </location>
</feature>
<dbReference type="PROSITE" id="PS50005">
    <property type="entry name" value="TPR"/>
    <property type="match status" value="1"/>
</dbReference>
<dbReference type="EMBL" id="BSNK01000002">
    <property type="protein sequence ID" value="GLQ24269.1"/>
    <property type="molecule type" value="Genomic_DNA"/>
</dbReference>
<dbReference type="InterPro" id="IPR036388">
    <property type="entry name" value="WH-like_DNA-bd_sf"/>
</dbReference>
<dbReference type="Proteomes" id="UP001161391">
    <property type="component" value="Unassembled WGS sequence"/>
</dbReference>
<dbReference type="Pfam" id="PF00515">
    <property type="entry name" value="TPR_1"/>
    <property type="match status" value="1"/>
</dbReference>
<accession>A0ABQ5VC38</accession>
<protein>
    <recommendedName>
        <fullName evidence="4">OmpR/PhoB-type domain-containing protein</fullName>
    </recommendedName>
</protein>
<dbReference type="PROSITE" id="PS51755">
    <property type="entry name" value="OMPR_PHOB"/>
    <property type="match status" value="1"/>
</dbReference>
<keyword evidence="1 3" id="KW-0238">DNA-binding</keyword>
<feature type="repeat" description="TPR" evidence="2">
    <location>
        <begin position="255"/>
        <end position="288"/>
    </location>
</feature>
<evidence type="ECO:0000313" key="6">
    <source>
        <dbReference type="Proteomes" id="UP001161391"/>
    </source>
</evidence>
<dbReference type="InterPro" id="IPR011990">
    <property type="entry name" value="TPR-like_helical_dom_sf"/>
</dbReference>
<gene>
    <name evidence="5" type="ORF">GCM10007853_21430</name>
</gene>
<dbReference type="Gene3D" id="1.10.10.10">
    <property type="entry name" value="Winged helix-like DNA-binding domain superfamily/Winged helix DNA-binding domain"/>
    <property type="match status" value="1"/>
</dbReference>
<proteinExistence type="predicted"/>
<dbReference type="SMART" id="SM00862">
    <property type="entry name" value="Trans_reg_C"/>
    <property type="match status" value="1"/>
</dbReference>
<reference evidence="5" key="1">
    <citation type="journal article" date="2014" name="Int. J. Syst. Evol. Microbiol.">
        <title>Complete genome of a new Firmicutes species belonging to the dominant human colonic microbiota ('Ruminococcus bicirculans') reveals two chromosomes and a selective capacity to utilize plant glucans.</title>
        <authorList>
            <consortium name="NISC Comparative Sequencing Program"/>
            <person name="Wegmann U."/>
            <person name="Louis P."/>
            <person name="Goesmann A."/>
            <person name="Henrissat B."/>
            <person name="Duncan S.H."/>
            <person name="Flint H.J."/>
        </authorList>
    </citation>
    <scope>NUCLEOTIDE SEQUENCE</scope>
    <source>
        <strain evidence="5">NBRC 108219</strain>
    </source>
</reference>
<reference evidence="5" key="2">
    <citation type="submission" date="2023-01" db="EMBL/GenBank/DDBJ databases">
        <title>Draft genome sequence of Algimonas ampicilliniresistens strain NBRC 108219.</title>
        <authorList>
            <person name="Sun Q."/>
            <person name="Mori K."/>
        </authorList>
    </citation>
    <scope>NUCLEOTIDE SEQUENCE</scope>
    <source>
        <strain evidence="5">NBRC 108219</strain>
    </source>
</reference>
<organism evidence="5 6">
    <name type="scientific">Algimonas ampicilliniresistens</name>
    <dbReference type="NCBI Taxonomy" id="1298735"/>
    <lineage>
        <taxon>Bacteria</taxon>
        <taxon>Pseudomonadati</taxon>
        <taxon>Pseudomonadota</taxon>
        <taxon>Alphaproteobacteria</taxon>
        <taxon>Maricaulales</taxon>
        <taxon>Robiginitomaculaceae</taxon>
        <taxon>Algimonas</taxon>
    </lineage>
</organism>
<evidence type="ECO:0000256" key="2">
    <source>
        <dbReference type="PROSITE-ProRule" id="PRU00339"/>
    </source>
</evidence>
<evidence type="ECO:0000313" key="5">
    <source>
        <dbReference type="EMBL" id="GLQ24269.1"/>
    </source>
</evidence>